<feature type="domain" description="C2H2-type" evidence="3">
    <location>
        <begin position="84"/>
        <end position="111"/>
    </location>
</feature>
<dbReference type="PANTHER" id="PTHR47593">
    <property type="entry name" value="ZINC FINGER PROTEIN 4-LIKE"/>
    <property type="match status" value="1"/>
</dbReference>
<feature type="region of interest" description="Disordered" evidence="2">
    <location>
        <begin position="1"/>
        <end position="36"/>
    </location>
</feature>
<feature type="region of interest" description="Disordered" evidence="2">
    <location>
        <begin position="180"/>
        <end position="206"/>
    </location>
</feature>
<keyword evidence="1" id="KW-0862">Zinc</keyword>
<feature type="compositionally biased region" description="Low complexity" evidence="2">
    <location>
        <begin position="186"/>
        <end position="197"/>
    </location>
</feature>
<dbReference type="InterPro" id="IPR053266">
    <property type="entry name" value="Zinc_finger_protein_7"/>
</dbReference>
<dbReference type="PROSITE" id="PS50157">
    <property type="entry name" value="ZINC_FINGER_C2H2_2"/>
    <property type="match status" value="1"/>
</dbReference>
<dbReference type="Gene3D" id="3.30.160.60">
    <property type="entry name" value="Classic Zinc Finger"/>
    <property type="match status" value="1"/>
</dbReference>
<feature type="compositionally biased region" description="Polar residues" evidence="2">
    <location>
        <begin position="1"/>
        <end position="14"/>
    </location>
</feature>
<dbReference type="InterPro" id="IPR013087">
    <property type="entry name" value="Znf_C2H2_type"/>
</dbReference>
<proteinExistence type="predicted"/>
<accession>A0A6V7QE65</accession>
<dbReference type="InterPro" id="IPR036236">
    <property type="entry name" value="Znf_C2H2_sf"/>
</dbReference>
<organism evidence="4">
    <name type="scientific">Ananas comosus var. bracteatus</name>
    <name type="common">red pineapple</name>
    <dbReference type="NCBI Taxonomy" id="296719"/>
    <lineage>
        <taxon>Eukaryota</taxon>
        <taxon>Viridiplantae</taxon>
        <taxon>Streptophyta</taxon>
        <taxon>Embryophyta</taxon>
        <taxon>Tracheophyta</taxon>
        <taxon>Spermatophyta</taxon>
        <taxon>Magnoliopsida</taxon>
        <taxon>Liliopsida</taxon>
        <taxon>Poales</taxon>
        <taxon>Bromeliaceae</taxon>
        <taxon>Bromelioideae</taxon>
        <taxon>Ananas</taxon>
    </lineage>
</organism>
<protein>
    <recommendedName>
        <fullName evidence="3">C2H2-type domain-containing protein</fullName>
    </recommendedName>
</protein>
<keyword evidence="1" id="KW-0479">Metal-binding</keyword>
<gene>
    <name evidence="4" type="ORF">CB5_LOCUS24519</name>
</gene>
<dbReference type="GO" id="GO:0008270">
    <property type="term" value="F:zinc ion binding"/>
    <property type="evidence" value="ECO:0007669"/>
    <property type="project" value="UniProtKB-KW"/>
</dbReference>
<evidence type="ECO:0000256" key="1">
    <source>
        <dbReference type="PROSITE-ProRule" id="PRU00042"/>
    </source>
</evidence>
<feature type="region of interest" description="Disordered" evidence="2">
    <location>
        <begin position="101"/>
        <end position="121"/>
    </location>
</feature>
<dbReference type="AlphaFoldDB" id="A0A6V7QE65"/>
<evidence type="ECO:0000256" key="2">
    <source>
        <dbReference type="SAM" id="MobiDB-lite"/>
    </source>
</evidence>
<sequence>MMSNTTSFINTRRMTSLERENEEMEEVSVNKERSTPHTSEIYTGEATDKNSPTWLNLTLGGNLSSTATDCLNSQLKAAAPLKVFSCNFCTRKFFSSQALGGHQNAHKRERGTVKKSSNPQRMMRGLPLDAAFVRSLRPQPHSIIQKASRDRGSGPAVRFDETKIGLTALHYEEATTSAWPGSFRMTSQESSAQSTEQNKLDLSLRL</sequence>
<dbReference type="PROSITE" id="PS00028">
    <property type="entry name" value="ZINC_FINGER_C2H2_1"/>
    <property type="match status" value="1"/>
</dbReference>
<dbReference type="EMBL" id="LR862135">
    <property type="protein sequence ID" value="CAD1841308.1"/>
    <property type="molecule type" value="Genomic_DNA"/>
</dbReference>
<reference evidence="4" key="1">
    <citation type="submission" date="2020-07" db="EMBL/GenBank/DDBJ databases">
        <authorList>
            <person name="Lin J."/>
        </authorList>
    </citation>
    <scope>NUCLEOTIDE SEQUENCE</scope>
</reference>
<dbReference type="PANTHER" id="PTHR47593:SF8">
    <property type="entry name" value="OS12G0581900 PROTEIN"/>
    <property type="match status" value="1"/>
</dbReference>
<dbReference type="SUPFAM" id="SSF57667">
    <property type="entry name" value="beta-beta-alpha zinc fingers"/>
    <property type="match status" value="1"/>
</dbReference>
<name>A0A6V7QE65_ANACO</name>
<keyword evidence="1" id="KW-0863">Zinc-finger</keyword>
<evidence type="ECO:0000313" key="4">
    <source>
        <dbReference type="EMBL" id="CAD1841308.1"/>
    </source>
</evidence>
<evidence type="ECO:0000259" key="3">
    <source>
        <dbReference type="PROSITE" id="PS50157"/>
    </source>
</evidence>